<evidence type="ECO:0000313" key="1">
    <source>
        <dbReference type="EMBL" id="AKC95848.1"/>
    </source>
</evidence>
<evidence type="ECO:0008006" key="3">
    <source>
        <dbReference type="Google" id="ProtNLM"/>
    </source>
</evidence>
<dbReference type="SUPFAM" id="SSF143100">
    <property type="entry name" value="TTHA1013/TTHA0281-like"/>
    <property type="match status" value="1"/>
</dbReference>
<gene>
    <name evidence="1" type="ORF">VC03_05055</name>
</gene>
<dbReference type="STRING" id="187101.VC03_05055"/>
<organism evidence="1 2">
    <name type="scientific">Sneathia vaginalis</name>
    <dbReference type="NCBI Taxonomy" id="187101"/>
    <lineage>
        <taxon>Bacteria</taxon>
        <taxon>Fusobacteriati</taxon>
        <taxon>Fusobacteriota</taxon>
        <taxon>Fusobacteriia</taxon>
        <taxon>Fusobacteriales</taxon>
        <taxon>Leptotrichiaceae</taxon>
        <taxon>Sneathia</taxon>
    </lineage>
</organism>
<evidence type="ECO:0000313" key="2">
    <source>
        <dbReference type="Proteomes" id="UP000033103"/>
    </source>
</evidence>
<accession>A0A0E3UV01</accession>
<dbReference type="InterPro" id="IPR035069">
    <property type="entry name" value="TTHA1013/TTHA0281-like"/>
</dbReference>
<reference evidence="1 2" key="1">
    <citation type="journal article" date="2012" name="BMC Genomics">
        <title>Genomic sequence analysis and characterization of Sneathia amnii sp. nov.</title>
        <authorList>
            <consortium name="Vaginal Microbiome Consortium (additional members)"/>
            <person name="Harwich M.D.Jr."/>
            <person name="Serrano M.G."/>
            <person name="Fettweis J.M."/>
            <person name="Alves J.M."/>
            <person name="Reimers M.A."/>
            <person name="Buck G.A."/>
            <person name="Jefferson K.K."/>
        </authorList>
    </citation>
    <scope>NUCLEOTIDE SEQUENCE [LARGE SCALE GENOMIC DNA]</scope>
    <source>
        <strain evidence="1 2">SN35</strain>
    </source>
</reference>
<dbReference type="AlphaFoldDB" id="A0A0E3UV01"/>
<proteinExistence type="predicted"/>
<dbReference type="KEGG" id="sns:VC03_05055"/>
<dbReference type="RefSeq" id="WP_046328952.1">
    <property type="nucleotide sequence ID" value="NZ_CP011280.1"/>
</dbReference>
<dbReference type="OrthoDB" id="5419659at2"/>
<name>A0A0E3UV01_9FUSO</name>
<keyword evidence="2" id="KW-1185">Reference proteome</keyword>
<dbReference type="HOGENOM" id="CLU_114047_0_2_0"/>
<dbReference type="PATRIC" id="fig|1069640.6.peg.999"/>
<sequence>MILIYPAIFFEEEVGGYSVFFPGFPCATQGENINDAFYMATEFLGIQLNDYYEEHKEFPTPLDINKIDVEEFMKKELNSTDEEIKNAKYFKTLVPIDYYRFLKLSDKKIIRKNVSIPRWLNKIGKRNNINFSKVLKEALMKELGIDDIDENYIM</sequence>
<dbReference type="Gene3D" id="3.30.160.250">
    <property type="match status" value="1"/>
</dbReference>
<dbReference type="EMBL" id="CP011280">
    <property type="protein sequence ID" value="AKC95848.1"/>
    <property type="molecule type" value="Genomic_DNA"/>
</dbReference>
<protein>
    <recommendedName>
        <fullName evidence="3">HicB-like antitoxin of toxin-antitoxin system domain-containing protein</fullName>
    </recommendedName>
</protein>
<dbReference type="Proteomes" id="UP000033103">
    <property type="component" value="Chromosome"/>
</dbReference>